<proteinExistence type="predicted"/>
<evidence type="ECO:0000313" key="5">
    <source>
        <dbReference type="Proteomes" id="UP000249375"/>
    </source>
</evidence>
<keyword evidence="4" id="KW-0436">Ligase</keyword>
<keyword evidence="5" id="KW-1185">Reference proteome</keyword>
<sequence length="609" mass="69112">MINNCHFSRLISEQAKTYGNRTALKYRDYDLGVWKDISWNAFAEMVKHVSYSLLAYGTTVQENIAVFSQNKPECLFVDFGAYGIRAVTTPFYPTSSVPQITYMINDAKVRFLFVGEQQQYDTAIQAIPLCATLERIIIFDKKVKRQPSDQLSIYFDEFIKMGNVGDFDREFKKRQDEASFNDLANILYTSGTTGHSKGVMLTHNNYHEAMRVNDLALNFSDKDIVLNFLPLTHVFERGWTYLGLTEGAIQAINLRPTDVIQSLKEVRPTCMSSVPRFWEKVYQGVIEKIASSSPLQRKVMSMALKTGIRCWRDYTSKGKPLPLTLAMKHKMYDKLVYSVLRKTLGLDRGNFFPTAGAQVDAKVENLIHAAGINMKVGYGLTESTATVSCDIDGMPTTLGSVGRLIDGIEIKFGENDEILLRGKTITPGYYNKLSTTAQSIDEDGWFHTGDAGYLKDGELFLTERIKDLFKTSNGKYIAPQAIESKLSVDRYIEQAVVIADKRKFVSALIVPNYQLIEQYANERGIAYGSREALCKDMNIRKMIMARINTLQQDLANYEKVKHIILLPDPFSIETGELTNTLKIKRNVVNERYAEQIDELYEQAEKNFAH</sequence>
<name>A0A5P8E8B4_9BACT</name>
<gene>
    <name evidence="4" type="ORF">C7Y71_009260</name>
</gene>
<dbReference type="SUPFAM" id="SSF56801">
    <property type="entry name" value="Acetyl-CoA synthetase-like"/>
    <property type="match status" value="1"/>
</dbReference>
<dbReference type="AlphaFoldDB" id="A0A5P8E8B4"/>
<feature type="domain" description="AMP-dependent synthetase/ligase" evidence="3">
    <location>
        <begin position="12"/>
        <end position="430"/>
    </location>
</feature>
<dbReference type="Proteomes" id="UP000249375">
    <property type="component" value="Chromosome"/>
</dbReference>
<dbReference type="PANTHER" id="PTHR43272:SF33">
    <property type="entry name" value="AMP-BINDING DOMAIN-CONTAINING PROTEIN-RELATED"/>
    <property type="match status" value="1"/>
</dbReference>
<dbReference type="KEGG" id="alq:C7Y71_009260"/>
<dbReference type="InterPro" id="IPR020845">
    <property type="entry name" value="AMP-binding_CS"/>
</dbReference>
<accession>A0A5P8E8B4</accession>
<protein>
    <submittedName>
        <fullName evidence="4">Long-chain fatty acid--CoA ligase</fullName>
    </submittedName>
</protein>
<dbReference type="PANTHER" id="PTHR43272">
    <property type="entry name" value="LONG-CHAIN-FATTY-ACID--COA LIGASE"/>
    <property type="match status" value="1"/>
</dbReference>
<evidence type="ECO:0000256" key="1">
    <source>
        <dbReference type="ARBA" id="ARBA00022741"/>
    </source>
</evidence>
<dbReference type="InterPro" id="IPR000873">
    <property type="entry name" value="AMP-dep_synth/lig_dom"/>
</dbReference>
<dbReference type="CDD" id="cd05907">
    <property type="entry name" value="VL_LC_FACS_like"/>
    <property type="match status" value="1"/>
</dbReference>
<keyword evidence="2" id="KW-0067">ATP-binding</keyword>
<dbReference type="EMBL" id="CP033459">
    <property type="protein sequence ID" value="QFQ13182.1"/>
    <property type="molecule type" value="Genomic_DNA"/>
</dbReference>
<evidence type="ECO:0000259" key="3">
    <source>
        <dbReference type="Pfam" id="PF00501"/>
    </source>
</evidence>
<dbReference type="Gene3D" id="3.40.50.12780">
    <property type="entry name" value="N-terminal domain of ligase-like"/>
    <property type="match status" value="2"/>
</dbReference>
<reference evidence="4 5" key="1">
    <citation type="submission" date="2018-11" db="EMBL/GenBank/DDBJ databases">
        <authorList>
            <person name="Na S.W."/>
            <person name="Baik M."/>
        </authorList>
    </citation>
    <scope>NUCLEOTIDE SEQUENCE [LARGE SCALE GENOMIC DNA]</scope>
    <source>
        <strain evidence="4 5">E39</strain>
    </source>
</reference>
<organism evidence="4 5">
    <name type="scientific">Pseudoprevotella muciniphila</name>
    <dbReference type="NCBI Taxonomy" id="2133944"/>
    <lineage>
        <taxon>Bacteria</taxon>
        <taxon>Pseudomonadati</taxon>
        <taxon>Bacteroidota</taxon>
        <taxon>Bacteroidia</taxon>
        <taxon>Bacteroidales</taxon>
        <taxon>Prevotellaceae</taxon>
        <taxon>Pseudoprevotella</taxon>
    </lineage>
</organism>
<evidence type="ECO:0000313" key="4">
    <source>
        <dbReference type="EMBL" id="QFQ13182.1"/>
    </source>
</evidence>
<dbReference type="GO" id="GO:0016020">
    <property type="term" value="C:membrane"/>
    <property type="evidence" value="ECO:0007669"/>
    <property type="project" value="TreeGrafter"/>
</dbReference>
<evidence type="ECO:0000256" key="2">
    <source>
        <dbReference type="ARBA" id="ARBA00022840"/>
    </source>
</evidence>
<dbReference type="Pfam" id="PF23562">
    <property type="entry name" value="AMP-binding_C_3"/>
    <property type="match status" value="1"/>
</dbReference>
<dbReference type="Pfam" id="PF00501">
    <property type="entry name" value="AMP-binding"/>
    <property type="match status" value="1"/>
</dbReference>
<dbReference type="GO" id="GO:0005524">
    <property type="term" value="F:ATP binding"/>
    <property type="evidence" value="ECO:0007669"/>
    <property type="project" value="UniProtKB-KW"/>
</dbReference>
<dbReference type="RefSeq" id="WP_111898142.1">
    <property type="nucleotide sequence ID" value="NZ_CP033459.1"/>
</dbReference>
<dbReference type="GO" id="GO:0004467">
    <property type="term" value="F:long-chain fatty acid-CoA ligase activity"/>
    <property type="evidence" value="ECO:0007669"/>
    <property type="project" value="TreeGrafter"/>
</dbReference>
<dbReference type="PROSITE" id="PS00455">
    <property type="entry name" value="AMP_BINDING"/>
    <property type="match status" value="1"/>
</dbReference>
<dbReference type="OrthoDB" id="9803968at2"/>
<keyword evidence="1" id="KW-0547">Nucleotide-binding</keyword>
<dbReference type="InterPro" id="IPR042099">
    <property type="entry name" value="ANL_N_sf"/>
</dbReference>